<sequence>MNAVVTGPRVALIHALAHSVNPINEAMQRAWPEAVCMNLLDDSLSADLARNTVAGGRGLDAAMHQRFEALAAYAENTGAQALLFTCSAFGSCIEAVAARRPSMPVLKPNEAMVDEAVVAAAGGRIGLVASFAPTLTSMPAEFPAGTDLATALCTEAMDALNRGDSELHDALVVKAAQTLKEQGCTVIALAQFSMARAHVAVEQAVGLPVLTTPGSAIRALRQRLQSKVAVKRA</sequence>
<dbReference type="KEGG" id="hyl:LPB072_13455"/>
<dbReference type="GO" id="GO:0047661">
    <property type="term" value="F:amino-acid racemase activity"/>
    <property type="evidence" value="ECO:0007669"/>
    <property type="project" value="InterPro"/>
</dbReference>
<keyword evidence="3" id="KW-1185">Reference proteome</keyword>
<dbReference type="Proteomes" id="UP000185657">
    <property type="component" value="Unassembled WGS sequence"/>
</dbReference>
<name>A0A167I1F3_9BURK</name>
<dbReference type="RefSeq" id="WP_066090677.1">
    <property type="nucleotide sequence ID" value="NZ_CP017476.1"/>
</dbReference>
<dbReference type="Pfam" id="PF01177">
    <property type="entry name" value="Asp_Glu_race"/>
    <property type="match status" value="1"/>
</dbReference>
<dbReference type="EMBL" id="LVWD01000013">
    <property type="protein sequence ID" value="OAD41996.1"/>
    <property type="molecule type" value="Genomic_DNA"/>
</dbReference>
<dbReference type="Proteomes" id="UP000185680">
    <property type="component" value="Chromosome"/>
</dbReference>
<dbReference type="EMBL" id="CP017476">
    <property type="protein sequence ID" value="AOW13700.1"/>
    <property type="molecule type" value="Genomic_DNA"/>
</dbReference>
<proteinExistence type="predicted"/>
<reference evidence="1 4" key="2">
    <citation type="submission" date="2016-10" db="EMBL/GenBank/DDBJ databases">
        <title>Hydorgenophaga sp. LPB0072 isolated from gastropod.</title>
        <authorList>
            <person name="Kim E."/>
            <person name="Yi H."/>
        </authorList>
    </citation>
    <scope>NUCLEOTIDE SEQUENCE [LARGE SCALE GENOMIC DNA]</scope>
    <source>
        <strain evidence="1 4">LPB0072</strain>
    </source>
</reference>
<accession>A0A167I1F3</accession>
<dbReference type="OrthoDB" id="978447at2"/>
<evidence type="ECO:0000313" key="2">
    <source>
        <dbReference type="EMBL" id="OAD41996.1"/>
    </source>
</evidence>
<dbReference type="InterPro" id="IPR015942">
    <property type="entry name" value="Asp/Glu/hydantoin_racemase"/>
</dbReference>
<dbReference type="STRING" id="1763535.LPB072_13455"/>
<reference evidence="2 3" key="1">
    <citation type="submission" date="2016-02" db="EMBL/GenBank/DDBJ databases">
        <title>Draft genome sequence of Hydrogenophaga sp. LPB0072.</title>
        <authorList>
            <person name="Shin S.-K."/>
            <person name="Yi H."/>
        </authorList>
    </citation>
    <scope>NUCLEOTIDE SEQUENCE [LARGE SCALE GENOMIC DNA]</scope>
    <source>
        <strain evidence="2 3">LPB0072</strain>
    </source>
</reference>
<organism evidence="1 4">
    <name type="scientific">Hydrogenophaga crassostreae</name>
    <dbReference type="NCBI Taxonomy" id="1763535"/>
    <lineage>
        <taxon>Bacteria</taxon>
        <taxon>Pseudomonadati</taxon>
        <taxon>Pseudomonadota</taxon>
        <taxon>Betaproteobacteria</taxon>
        <taxon>Burkholderiales</taxon>
        <taxon>Comamonadaceae</taxon>
        <taxon>Hydrogenophaga</taxon>
    </lineage>
</organism>
<evidence type="ECO:0000313" key="3">
    <source>
        <dbReference type="Proteomes" id="UP000185657"/>
    </source>
</evidence>
<protein>
    <submittedName>
        <fullName evidence="1">Arylsulfatase</fullName>
    </submittedName>
</protein>
<gene>
    <name evidence="1" type="ORF">LPB072_13455</name>
    <name evidence="2" type="ORF">LPB72_12075</name>
</gene>
<dbReference type="AlphaFoldDB" id="A0A167I1F3"/>
<evidence type="ECO:0000313" key="1">
    <source>
        <dbReference type="EMBL" id="AOW13700.1"/>
    </source>
</evidence>
<evidence type="ECO:0000313" key="4">
    <source>
        <dbReference type="Proteomes" id="UP000185680"/>
    </source>
</evidence>